<dbReference type="SUPFAM" id="SSF56204">
    <property type="entry name" value="Hect, E3 ligase catalytic domain"/>
    <property type="match status" value="1"/>
</dbReference>
<dbReference type="Gene3D" id="3.30.2410.10">
    <property type="entry name" value="Hect, E3 ligase catalytic domain"/>
    <property type="match status" value="1"/>
</dbReference>
<evidence type="ECO:0000256" key="1">
    <source>
        <dbReference type="ARBA" id="ARBA00022679"/>
    </source>
</evidence>
<reference evidence="6 7" key="1">
    <citation type="submission" date="2019-01" db="EMBL/GenBank/DDBJ databases">
        <title>Genome Assembly of Collichthys lucidus.</title>
        <authorList>
            <person name="Cai M."/>
            <person name="Xiao S."/>
        </authorList>
    </citation>
    <scope>NUCLEOTIDE SEQUENCE [LARGE SCALE GENOMIC DNA]</scope>
    <source>
        <strain evidence="6">JT15FE1705JMU</strain>
        <tissue evidence="6">Muscle</tissue>
    </source>
</reference>
<evidence type="ECO:0000313" key="6">
    <source>
        <dbReference type="EMBL" id="TKS74054.1"/>
    </source>
</evidence>
<keyword evidence="1" id="KW-0808">Transferase</keyword>
<evidence type="ECO:0000256" key="2">
    <source>
        <dbReference type="ARBA" id="ARBA00022786"/>
    </source>
</evidence>
<dbReference type="InterPro" id="IPR000569">
    <property type="entry name" value="HECT_dom"/>
</dbReference>
<dbReference type="STRING" id="240159.A0A4U5UH50"/>
<keyword evidence="7" id="KW-1185">Reference proteome</keyword>
<dbReference type="AlphaFoldDB" id="A0A4U5UH50"/>
<evidence type="ECO:0000313" key="7">
    <source>
        <dbReference type="Proteomes" id="UP000298787"/>
    </source>
</evidence>
<dbReference type="EMBL" id="CM014084">
    <property type="protein sequence ID" value="TKS74054.1"/>
    <property type="molecule type" value="Genomic_DNA"/>
</dbReference>
<gene>
    <name evidence="6" type="ORF">D9C73_008135</name>
</gene>
<feature type="compositionally biased region" description="Polar residues" evidence="4">
    <location>
        <begin position="168"/>
        <end position="188"/>
    </location>
</feature>
<dbReference type="Pfam" id="PF00632">
    <property type="entry name" value="HECT"/>
    <property type="match status" value="1"/>
</dbReference>
<keyword evidence="2 3" id="KW-0833">Ubl conjugation pathway</keyword>
<feature type="region of interest" description="Disordered" evidence="4">
    <location>
        <begin position="160"/>
        <end position="188"/>
    </location>
</feature>
<evidence type="ECO:0000256" key="4">
    <source>
        <dbReference type="SAM" id="MobiDB-lite"/>
    </source>
</evidence>
<dbReference type="PROSITE" id="PS50237">
    <property type="entry name" value="HECT"/>
    <property type="match status" value="1"/>
</dbReference>
<evidence type="ECO:0000259" key="5">
    <source>
        <dbReference type="PROSITE" id="PS50237"/>
    </source>
</evidence>
<sequence>MAETLSFEEMVLKVYILQQHRPPLVFIGRSYTFLSRTVQAEDGYTASTVQNKEQEEQSGSGQRKLSIIPIDSEGYSGRQLRMASNNGKNVLFLVPLQGELETAPLPFSSPEFSKMPKVACNNCLEIIPLQMLALHSESCQTAVKGTMVLKVSLGRSFNIEEDMDPNLPGSSSSNSTLPLPGPSTQTTEVWKTAAPSEAVRLFMEDLRRGGDHQPPLRLTLNAGDTDEEWDGTLISFYKQRRETCQWAADFRCSILGNAGVTAIFEGQREHLVPNLCTAILESDLFAMAGRMVGHSSIHGGPSLSGLSPAVLDALTHGAKDIVTSKLCLEDCPEIEVRDTISLLLKEEWTEAESVRVADLCTQWYFPVPTKETNRLLLFQQLLSHAVLGRAKAQIKQFRKGIKETGIWPLLTARPDVLPLLFPHETDIELTPQMVLKCIIWPEASIDSDDSVDEMSTTNINLISGFFRAFVKEASSDVLKGLMKFWTGWELPSPRLTFKVVRSRGHHHLPTASTCYERLRIPDHYKSGSALKLDLHACIESVQSGFGLI</sequence>
<feature type="active site" description="Glycyl thioester intermediate" evidence="3">
    <location>
        <position position="514"/>
    </location>
</feature>
<accession>A0A4U5UH50</accession>
<dbReference type="GO" id="GO:0004842">
    <property type="term" value="F:ubiquitin-protein transferase activity"/>
    <property type="evidence" value="ECO:0007669"/>
    <property type="project" value="InterPro"/>
</dbReference>
<name>A0A4U5UH50_COLLU</name>
<evidence type="ECO:0000256" key="3">
    <source>
        <dbReference type="PROSITE-ProRule" id="PRU00104"/>
    </source>
</evidence>
<protein>
    <submittedName>
        <fullName evidence="6">G2/M phase-specific E3 ubiquitin-protein ligase</fullName>
    </submittedName>
</protein>
<dbReference type="Proteomes" id="UP000298787">
    <property type="component" value="Chromosome 7"/>
</dbReference>
<proteinExistence type="predicted"/>
<organism evidence="6 7">
    <name type="scientific">Collichthys lucidus</name>
    <name type="common">Big head croaker</name>
    <name type="synonym">Sciaena lucida</name>
    <dbReference type="NCBI Taxonomy" id="240159"/>
    <lineage>
        <taxon>Eukaryota</taxon>
        <taxon>Metazoa</taxon>
        <taxon>Chordata</taxon>
        <taxon>Craniata</taxon>
        <taxon>Vertebrata</taxon>
        <taxon>Euteleostomi</taxon>
        <taxon>Actinopterygii</taxon>
        <taxon>Neopterygii</taxon>
        <taxon>Teleostei</taxon>
        <taxon>Neoteleostei</taxon>
        <taxon>Acanthomorphata</taxon>
        <taxon>Eupercaria</taxon>
        <taxon>Sciaenidae</taxon>
        <taxon>Collichthys</taxon>
    </lineage>
</organism>
<dbReference type="InterPro" id="IPR035983">
    <property type="entry name" value="Hect_E3_ubiquitin_ligase"/>
</dbReference>
<feature type="domain" description="HECT" evidence="5">
    <location>
        <begin position="367"/>
        <end position="548"/>
    </location>
</feature>